<dbReference type="PANTHER" id="PTHR13457:SF1">
    <property type="entry name" value="HEAT REPEAT-CONTAINING PROTEIN 1"/>
    <property type="match status" value="1"/>
</dbReference>
<gene>
    <name evidence="8" type="ORF">G2W53_002251</name>
</gene>
<dbReference type="InterPro" id="IPR022125">
    <property type="entry name" value="U3snoRNP10_N"/>
</dbReference>
<dbReference type="Pfam" id="PF08146">
    <property type="entry name" value="BP28CT"/>
    <property type="match status" value="1"/>
</dbReference>
<dbReference type="InterPro" id="IPR056384">
    <property type="entry name" value="ARM_At3g06530"/>
</dbReference>
<comment type="similarity">
    <text evidence="2">Belongs to the HEATR1/UTP10 family.</text>
</comment>
<dbReference type="InterPro" id="IPR040191">
    <property type="entry name" value="UTP10"/>
</dbReference>
<dbReference type="PANTHER" id="PTHR13457">
    <property type="entry name" value="BAP28"/>
    <property type="match status" value="1"/>
</dbReference>
<dbReference type="GO" id="GO:0032040">
    <property type="term" value="C:small-subunit processome"/>
    <property type="evidence" value="ECO:0007669"/>
    <property type="project" value="TreeGrafter"/>
</dbReference>
<dbReference type="GO" id="GO:0030686">
    <property type="term" value="C:90S preribosome"/>
    <property type="evidence" value="ECO:0007669"/>
    <property type="project" value="TreeGrafter"/>
</dbReference>
<dbReference type="GO" id="GO:0045943">
    <property type="term" value="P:positive regulation of transcription by RNA polymerase I"/>
    <property type="evidence" value="ECO:0007669"/>
    <property type="project" value="TreeGrafter"/>
</dbReference>
<sequence length="1847" mass="207115">MATTIAAQLKAVQLFVQSSDCQSLKRPFTRPSILFDPKEAADIDIQTIWNIALQGLEVLINSDERFKNYKNVLFSRRNKELDRELMGIEENNQINVSISSYLRLLSGYFVLPSSTKTLEYLIRRYKNTKWAFLDGVKDSGVPPPRKVIVQQCVRDKGIIDVLCNYASPSKKFQPSKHAISFCTAVFIEILGTVTSVNDDLVKRILPFVISGLRPGNKGVSDHKAASLMIIGMLGNKVVLAPKLLNSLIRSIAVIAREEAKELTNLQWLRLSLIALINLVQSQKIGILPKKALEIFKEIRNLAGILLELSKEFNIDQFLFLLLESLIDCSWSDEHSQQALISIIEKVPIKNSVCHVVAKTLLSCLKLSQKVDGSISSVSGEWAKKILIIVNKNYPSELRGAVHQFLQDNKVHSEKDAYLNKILCKVLDWNLDSSLSSGILKTEAAVSETISGSLSSFNLYTINSMSENFMDHPEDNIAWLVEHCSNMELSKTQFFLVLLQTLINPIGDDLPAFFEIVFPILKTEWESLVVAGNLVSEEFNLQLNPEVLNRDCSAFLDNLSDTNLTIVNANIIVCIFWRLLAALISAMPSDNLLDDNDKWVLRIKGLFEFFAGSQFKHTFRKHLDYLVAKCKISPPSLLSKFFTEEGVPVAVQVESLQRFAFLCTLSQERSQFEFLAKFPSVLVPLASDNQDTRIAAMNCIEGLCVLWSHIERSGKQNGSNATRIHFLGELLGLIDQQKPLVLSDKRFLPSMFASMLSSSCHNILIPQNIENRFDQFTKEKILAFILGSAMEMSNYGKLRVLSLFKGIGNAFMHAREVVSLLSPLMERHVQYNNGLEKSSQKLSSIEVEMLCLLLEGCVMSSCSGRNDFEDHLLNALRLDSTTSEDPGYVQPCRTVLKKLNSQYYEGLKDSVKEHLFHELMLLCRNSNGEIRTAAKEAVLRIDISSSTVGKMLGLILKRGSCILKRGSCIISSAYGNKKKKSVHPEGSLPLNDIFGRKNSVDILGSFLDILLLKKDITDRHLLMGPLFMLLSKIFSKEWGGMENGINLKVLLECAHSTKDAVTRNHVFSLLSAVTKVFPEEVFEHILDIVAVIGESAVTQADSHSNRVFEELISAIVPCWLSKTDNVEKLLMIFLGPLPEVVEHRRLSIVLYLLRTLGEGKSLASLLVLLFRSLISRNQTYFSSIKTSDALGNARGFFLEFFLAVQFTLHKIQDPEFLFKMEAGDNADVIQRELGHLMERIVLLWQLVYSRKKQLHDFPAIMRKELKDSMFAAVKNITLVMIPSTYFRTIMKLLRHPDKNVGERALGLLCDTARNKKIVSSNRKERKSSSSNPSLPWLHMNESAQESLDMMCLEIIRAIDGGEYKHSDLSLKMAAVSALEVLANSFPYNSIFSVCLKSVTKCINSPDVDLTSSCIQTTSALISVLGPKSLAELPHIMENVMKSLSDLDFKANTKIGVSLASKESYLMSVLIMLDVVVDKLGGFLNPYLTNIIDLLVLHHEYVSGMNSKMESRASGLRKLLAERIPVRLALPPLLKVYPASIDAGDKSLEIMFDMLATLVGTLDRSSVVAFHGKIFDLCLLALDLRRQSPTSIQNIDLVEKGVTNAMVTLTMKLSESMFKPLFIKSIEWAESDLDEAASVGSTDRAISFYGMVNKLAENHRSLFVPYFKHMLGSCVQYLSEAGDAKVSSRKKKKARIQEDGVMIQFLAFKHGLFLMLLRPIVSQLVVEPPASLEDHPNLPSVGEVDDLLVTCIGQMAVTAGNDLLWKLLNHEVLMQTRSEKVRGRMLGLRIVQNLVEKLKEEYLVFLDETMPFLYELLQDVEPCVKSLTQDIVKEMKTMSPDLEELLILR</sequence>
<name>A0A834XK68_9FABA</name>
<keyword evidence="3" id="KW-0690">Ribosome biogenesis</keyword>
<evidence type="ECO:0000256" key="3">
    <source>
        <dbReference type="ARBA" id="ARBA00022517"/>
    </source>
</evidence>
<dbReference type="Pfam" id="PF23243">
    <property type="entry name" value="HEAT_HEATR1"/>
    <property type="match status" value="2"/>
</dbReference>
<evidence type="ECO:0000256" key="1">
    <source>
        <dbReference type="ARBA" id="ARBA00004604"/>
    </source>
</evidence>
<evidence type="ECO:0000313" key="8">
    <source>
        <dbReference type="EMBL" id="KAF7845346.1"/>
    </source>
</evidence>
<evidence type="ECO:0000259" key="7">
    <source>
        <dbReference type="SMART" id="SM01036"/>
    </source>
</evidence>
<dbReference type="SMART" id="SM01036">
    <property type="entry name" value="BP28CT"/>
    <property type="match status" value="1"/>
</dbReference>
<reference evidence="8" key="1">
    <citation type="submission" date="2020-09" db="EMBL/GenBank/DDBJ databases">
        <title>Genome-Enabled Discovery of Anthraquinone Biosynthesis in Senna tora.</title>
        <authorList>
            <person name="Kang S.-H."/>
            <person name="Pandey R.P."/>
            <person name="Lee C.-M."/>
            <person name="Sim J.-S."/>
            <person name="Jeong J.-T."/>
            <person name="Choi B.-S."/>
            <person name="Jung M."/>
            <person name="Ginzburg D."/>
            <person name="Zhao K."/>
            <person name="Won S.Y."/>
            <person name="Oh T.-J."/>
            <person name="Yu Y."/>
            <person name="Kim N.-H."/>
            <person name="Lee O.R."/>
            <person name="Lee T.-H."/>
            <person name="Bashyal P."/>
            <person name="Kim T.-S."/>
            <person name="Lee W.-H."/>
            <person name="Kawkins C."/>
            <person name="Kim C.-K."/>
            <person name="Kim J.S."/>
            <person name="Ahn B.O."/>
            <person name="Rhee S.Y."/>
            <person name="Sohng J.K."/>
        </authorList>
    </citation>
    <scope>NUCLEOTIDE SEQUENCE</scope>
    <source>
        <tissue evidence="8">Leaf</tissue>
    </source>
</reference>
<comment type="subcellular location">
    <subcellularLocation>
        <location evidence="1">Nucleus</location>
        <location evidence="1">Nucleolus</location>
    </subcellularLocation>
</comment>
<keyword evidence="4" id="KW-0698">rRNA processing</keyword>
<dbReference type="InterPro" id="IPR016024">
    <property type="entry name" value="ARM-type_fold"/>
</dbReference>
<comment type="caution">
    <text evidence="8">The sequence shown here is derived from an EMBL/GenBank/DDBJ whole genome shotgun (WGS) entry which is preliminary data.</text>
</comment>
<accession>A0A834XK68</accession>
<evidence type="ECO:0000313" key="9">
    <source>
        <dbReference type="Proteomes" id="UP000634136"/>
    </source>
</evidence>
<keyword evidence="5" id="KW-0539">Nucleus</keyword>
<evidence type="ECO:0000256" key="4">
    <source>
        <dbReference type="ARBA" id="ARBA00022552"/>
    </source>
</evidence>
<dbReference type="EMBL" id="JAAIUW010000001">
    <property type="protein sequence ID" value="KAF7845346.1"/>
    <property type="molecule type" value="Genomic_DNA"/>
</dbReference>
<evidence type="ECO:0000256" key="5">
    <source>
        <dbReference type="ARBA" id="ARBA00023242"/>
    </source>
</evidence>
<dbReference type="GO" id="GO:0000462">
    <property type="term" value="P:maturation of SSU-rRNA from tricistronic rRNA transcript (SSU-rRNA, 5.8S rRNA, LSU-rRNA)"/>
    <property type="evidence" value="ECO:0007669"/>
    <property type="project" value="TreeGrafter"/>
</dbReference>
<evidence type="ECO:0000256" key="6">
    <source>
        <dbReference type="ARBA" id="ARBA00023274"/>
    </source>
</evidence>
<dbReference type="Gene3D" id="1.25.10.10">
    <property type="entry name" value="Leucine-rich Repeat Variant"/>
    <property type="match status" value="1"/>
</dbReference>
<dbReference type="InterPro" id="IPR011989">
    <property type="entry name" value="ARM-like"/>
</dbReference>
<dbReference type="Pfam" id="PF24477">
    <property type="entry name" value="ARM_At3g06530"/>
    <property type="match status" value="1"/>
</dbReference>
<dbReference type="SUPFAM" id="SSF48371">
    <property type="entry name" value="ARM repeat"/>
    <property type="match status" value="1"/>
</dbReference>
<dbReference type="GO" id="GO:0034455">
    <property type="term" value="C:t-UTP complex"/>
    <property type="evidence" value="ECO:0007669"/>
    <property type="project" value="TreeGrafter"/>
</dbReference>
<dbReference type="GO" id="GO:0030515">
    <property type="term" value="F:snoRNA binding"/>
    <property type="evidence" value="ECO:0007669"/>
    <property type="project" value="TreeGrafter"/>
</dbReference>
<dbReference type="OrthoDB" id="31183at2759"/>
<keyword evidence="9" id="KW-1185">Reference proteome</keyword>
<dbReference type="InterPro" id="IPR012954">
    <property type="entry name" value="BP28_C_dom"/>
</dbReference>
<evidence type="ECO:0000256" key="2">
    <source>
        <dbReference type="ARBA" id="ARBA00010559"/>
    </source>
</evidence>
<dbReference type="Pfam" id="PF12397">
    <property type="entry name" value="U3snoRNP10"/>
    <property type="match status" value="1"/>
</dbReference>
<dbReference type="Proteomes" id="UP000634136">
    <property type="component" value="Unassembled WGS sequence"/>
</dbReference>
<dbReference type="InterPro" id="IPR056473">
    <property type="entry name" value="HEAT_Utp10/HEAT1"/>
</dbReference>
<feature type="domain" description="BP28 C-terminal" evidence="7">
    <location>
        <begin position="1562"/>
        <end position="1711"/>
    </location>
</feature>
<keyword evidence="6" id="KW-0687">Ribonucleoprotein</keyword>
<organism evidence="8 9">
    <name type="scientific">Senna tora</name>
    <dbReference type="NCBI Taxonomy" id="362788"/>
    <lineage>
        <taxon>Eukaryota</taxon>
        <taxon>Viridiplantae</taxon>
        <taxon>Streptophyta</taxon>
        <taxon>Embryophyta</taxon>
        <taxon>Tracheophyta</taxon>
        <taxon>Spermatophyta</taxon>
        <taxon>Magnoliopsida</taxon>
        <taxon>eudicotyledons</taxon>
        <taxon>Gunneridae</taxon>
        <taxon>Pentapetalae</taxon>
        <taxon>rosids</taxon>
        <taxon>fabids</taxon>
        <taxon>Fabales</taxon>
        <taxon>Fabaceae</taxon>
        <taxon>Caesalpinioideae</taxon>
        <taxon>Cassia clade</taxon>
        <taxon>Senna</taxon>
    </lineage>
</organism>
<protein>
    <recommendedName>
        <fullName evidence="7">BP28 C-terminal domain-containing protein</fullName>
    </recommendedName>
</protein>
<proteinExistence type="inferred from homology"/>